<gene>
    <name evidence="5" type="ORF">UFOPK2656_00727</name>
    <name evidence="6" type="ORF">UFOPK3099_01590</name>
    <name evidence="7" type="ORF">UFOPK3267_00495</name>
    <name evidence="8" type="ORF">UFOPK3651_00765</name>
    <name evidence="9" type="ORF">UFOPK3931_01367</name>
    <name evidence="4" type="ORF">UFOPK4189_00725</name>
</gene>
<dbReference type="AlphaFoldDB" id="A0A6J6A3P3"/>
<proteinExistence type="inferred from homology"/>
<dbReference type="PANTHER" id="PTHR45024">
    <property type="entry name" value="DEHYDROGENASES, SHORT CHAIN"/>
    <property type="match status" value="1"/>
</dbReference>
<dbReference type="PANTHER" id="PTHR45024:SF2">
    <property type="entry name" value="SCP2 DOMAIN-CONTAINING PROTEIN"/>
    <property type="match status" value="1"/>
</dbReference>
<dbReference type="EMBL" id="CAFAAV010000121">
    <property type="protein sequence ID" value="CAB4824535.1"/>
    <property type="molecule type" value="Genomic_DNA"/>
</dbReference>
<feature type="domain" description="Ketoreductase" evidence="3">
    <location>
        <begin position="5"/>
        <end position="202"/>
    </location>
</feature>
<dbReference type="Gene3D" id="3.40.50.720">
    <property type="entry name" value="NAD(P)-binding Rossmann-like Domain"/>
    <property type="match status" value="1"/>
</dbReference>
<name>A0A6J6A3P3_9ZZZZ</name>
<accession>A0A6J6A3P3</accession>
<evidence type="ECO:0000313" key="5">
    <source>
        <dbReference type="EMBL" id="CAB4711860.1"/>
    </source>
</evidence>
<dbReference type="PRINTS" id="PR00081">
    <property type="entry name" value="GDHRDH"/>
</dbReference>
<evidence type="ECO:0000313" key="7">
    <source>
        <dbReference type="EMBL" id="CAB4847500.1"/>
    </source>
</evidence>
<dbReference type="EMBL" id="CAESGF010000003">
    <property type="protein sequence ID" value="CAB4362938.1"/>
    <property type="molecule type" value="Genomic_DNA"/>
</dbReference>
<dbReference type="EMBL" id="CAFBIY010000017">
    <property type="protein sequence ID" value="CAB4847500.1"/>
    <property type="molecule type" value="Genomic_DNA"/>
</dbReference>
<protein>
    <submittedName>
        <fullName evidence="4">Unannotated protein</fullName>
    </submittedName>
</protein>
<evidence type="ECO:0000259" key="3">
    <source>
        <dbReference type="SMART" id="SM00822"/>
    </source>
</evidence>
<dbReference type="GO" id="GO:0016491">
    <property type="term" value="F:oxidoreductase activity"/>
    <property type="evidence" value="ECO:0007669"/>
    <property type="project" value="UniProtKB-KW"/>
</dbReference>
<keyword evidence="2" id="KW-0560">Oxidoreductase</keyword>
<dbReference type="SUPFAM" id="SSF51735">
    <property type="entry name" value="NAD(P)-binding Rossmann-fold domains"/>
    <property type="match status" value="1"/>
</dbReference>
<dbReference type="InterPro" id="IPR036291">
    <property type="entry name" value="NAD(P)-bd_dom_sf"/>
</dbReference>
<dbReference type="InterPro" id="IPR002347">
    <property type="entry name" value="SDR_fam"/>
</dbReference>
<dbReference type="EMBL" id="CAFBOL010000030">
    <property type="protein sequence ID" value="CAB4989194.1"/>
    <property type="molecule type" value="Genomic_DNA"/>
</dbReference>
<evidence type="ECO:0000256" key="1">
    <source>
        <dbReference type="ARBA" id="ARBA00006484"/>
    </source>
</evidence>
<dbReference type="EMBL" id="CAFBMT010000003">
    <property type="protein sequence ID" value="CAB4919476.1"/>
    <property type="molecule type" value="Genomic_DNA"/>
</dbReference>
<dbReference type="EMBL" id="CAEZYF010000003">
    <property type="protein sequence ID" value="CAB4711860.1"/>
    <property type="molecule type" value="Genomic_DNA"/>
</dbReference>
<dbReference type="Pfam" id="PF00106">
    <property type="entry name" value="adh_short"/>
    <property type="match status" value="1"/>
</dbReference>
<evidence type="ECO:0000313" key="8">
    <source>
        <dbReference type="EMBL" id="CAB4919476.1"/>
    </source>
</evidence>
<comment type="similarity">
    <text evidence="1">Belongs to the short-chain dehydrogenases/reductases (SDR) family.</text>
</comment>
<dbReference type="InterPro" id="IPR020904">
    <property type="entry name" value="Sc_DH/Rdtase_CS"/>
</dbReference>
<dbReference type="PROSITE" id="PS00061">
    <property type="entry name" value="ADH_SHORT"/>
    <property type="match status" value="1"/>
</dbReference>
<dbReference type="SMART" id="SM00822">
    <property type="entry name" value="PKS_KR"/>
    <property type="match status" value="1"/>
</dbReference>
<dbReference type="InterPro" id="IPR051687">
    <property type="entry name" value="Peroxisomal_Beta-Oxidation"/>
</dbReference>
<evidence type="ECO:0000313" key="6">
    <source>
        <dbReference type="EMBL" id="CAB4824535.1"/>
    </source>
</evidence>
<reference evidence="4" key="1">
    <citation type="submission" date="2020-05" db="EMBL/GenBank/DDBJ databases">
        <authorList>
            <person name="Chiriac C."/>
            <person name="Salcher M."/>
            <person name="Ghai R."/>
            <person name="Kavagutti S V."/>
        </authorList>
    </citation>
    <scope>NUCLEOTIDE SEQUENCE</scope>
</reference>
<sequence length="295" mass="30733">MLDGRVVIVTGGGRGLGRAHCIELARAGATVVVNDLGVGIRGESTEESPAEQVVAEITGMGGTAIADGTSVTDFEGMGALVARTVEQFGDLHGVVNNAGFLRDRMLAAMSEDEFDAIIAVHLKGTFNLTRHACTYWRDAKKAGKKVSGRIVSTTSGAGLFGNVGQVNYGSAKSGIATMMLLTALEMERYGVTANAVSPIAATRMLATVGREADESGAWDKLDPANMSPVVAWLVSEEAGWFSGQVLRVDGNVVSRVQTWTIAESFNSKSGEAVTIEEVGLGLRKMLGAAPRGLGG</sequence>
<evidence type="ECO:0000313" key="4">
    <source>
        <dbReference type="EMBL" id="CAB4362938.1"/>
    </source>
</evidence>
<evidence type="ECO:0000256" key="2">
    <source>
        <dbReference type="ARBA" id="ARBA00023002"/>
    </source>
</evidence>
<evidence type="ECO:0000313" key="9">
    <source>
        <dbReference type="EMBL" id="CAB4989194.1"/>
    </source>
</evidence>
<dbReference type="InterPro" id="IPR057326">
    <property type="entry name" value="KR_dom"/>
</dbReference>
<organism evidence="4">
    <name type="scientific">freshwater metagenome</name>
    <dbReference type="NCBI Taxonomy" id="449393"/>
    <lineage>
        <taxon>unclassified sequences</taxon>
        <taxon>metagenomes</taxon>
        <taxon>ecological metagenomes</taxon>
    </lineage>
</organism>